<dbReference type="InterPro" id="IPR000073">
    <property type="entry name" value="AB_hydrolase_1"/>
</dbReference>
<comment type="caution">
    <text evidence="15">The sequence shown here is derived from an EMBL/GenBank/DDBJ whole genome shotgun (WGS) entry which is preliminary data.</text>
</comment>
<dbReference type="GO" id="GO:0006508">
    <property type="term" value="P:proteolysis"/>
    <property type="evidence" value="ECO:0007669"/>
    <property type="project" value="UniProtKB-KW"/>
</dbReference>
<evidence type="ECO:0000256" key="3">
    <source>
        <dbReference type="ARBA" id="ARBA00010088"/>
    </source>
</evidence>
<dbReference type="AlphaFoldDB" id="A0A2T6KLS6"/>
<dbReference type="InterPro" id="IPR002410">
    <property type="entry name" value="Peptidase_S33"/>
</dbReference>
<proteinExistence type="inferred from homology"/>
<feature type="active site" description="Nucleophile" evidence="12">
    <location>
        <position position="120"/>
    </location>
</feature>
<comment type="similarity">
    <text evidence="3 11 13">Belongs to the peptidase S33 family.</text>
</comment>
<evidence type="ECO:0000256" key="7">
    <source>
        <dbReference type="ARBA" id="ARBA00022490"/>
    </source>
</evidence>
<organism evidence="15 16">
    <name type="scientific">Yoonia sediminilitoris</name>
    <dbReference type="NCBI Taxonomy" id="1286148"/>
    <lineage>
        <taxon>Bacteria</taxon>
        <taxon>Pseudomonadati</taxon>
        <taxon>Pseudomonadota</taxon>
        <taxon>Alphaproteobacteria</taxon>
        <taxon>Rhodobacterales</taxon>
        <taxon>Paracoccaceae</taxon>
        <taxon>Yoonia</taxon>
    </lineage>
</organism>
<evidence type="ECO:0000256" key="13">
    <source>
        <dbReference type="RuleBase" id="RU003421"/>
    </source>
</evidence>
<evidence type="ECO:0000256" key="4">
    <source>
        <dbReference type="ARBA" id="ARBA00012568"/>
    </source>
</evidence>
<comment type="subcellular location">
    <subcellularLocation>
        <location evidence="2 11">Cytoplasm</location>
    </subcellularLocation>
</comment>
<evidence type="ECO:0000256" key="1">
    <source>
        <dbReference type="ARBA" id="ARBA00001585"/>
    </source>
</evidence>
<protein>
    <recommendedName>
        <fullName evidence="5 11">Proline iminopeptidase</fullName>
        <shortName evidence="11">PIP</shortName>
        <ecNumber evidence="4 11">3.4.11.5</ecNumber>
    </recommendedName>
    <alternativeName>
        <fullName evidence="10 11">Prolyl aminopeptidase</fullName>
    </alternativeName>
</protein>
<dbReference type="PRINTS" id="PR00793">
    <property type="entry name" value="PROAMNOPTASE"/>
</dbReference>
<evidence type="ECO:0000256" key="10">
    <source>
        <dbReference type="ARBA" id="ARBA00029605"/>
    </source>
</evidence>
<evidence type="ECO:0000313" key="15">
    <source>
        <dbReference type="EMBL" id="PUB17141.1"/>
    </source>
</evidence>
<dbReference type="Proteomes" id="UP000244523">
    <property type="component" value="Unassembled WGS sequence"/>
</dbReference>
<evidence type="ECO:0000256" key="9">
    <source>
        <dbReference type="ARBA" id="ARBA00022801"/>
    </source>
</evidence>
<dbReference type="RefSeq" id="WP_108385313.1">
    <property type="nucleotide sequence ID" value="NZ_QBUD01000002.1"/>
</dbReference>
<evidence type="ECO:0000256" key="6">
    <source>
        <dbReference type="ARBA" id="ARBA00022438"/>
    </source>
</evidence>
<keyword evidence="7 11" id="KW-0963">Cytoplasm</keyword>
<dbReference type="OrthoDB" id="9796770at2"/>
<dbReference type="InterPro" id="IPR005944">
    <property type="entry name" value="Pro_iminopeptidase"/>
</dbReference>
<gene>
    <name evidence="15" type="ORF">C8N45_102151</name>
</gene>
<evidence type="ECO:0000256" key="12">
    <source>
        <dbReference type="PIRSR" id="PIRSR006431-1"/>
    </source>
</evidence>
<reference evidence="15 16" key="1">
    <citation type="submission" date="2018-04" db="EMBL/GenBank/DDBJ databases">
        <title>Genomic Encyclopedia of Archaeal and Bacterial Type Strains, Phase II (KMG-II): from individual species to whole genera.</title>
        <authorList>
            <person name="Goeker M."/>
        </authorList>
    </citation>
    <scope>NUCLEOTIDE SEQUENCE [LARGE SCALE GENOMIC DNA]</scope>
    <source>
        <strain evidence="15 16">DSM 29955</strain>
    </source>
</reference>
<name>A0A2T6KLS6_9RHOB</name>
<evidence type="ECO:0000256" key="11">
    <source>
        <dbReference type="PIRNR" id="PIRNR006431"/>
    </source>
</evidence>
<accession>A0A2T6KLS6</accession>
<evidence type="ECO:0000256" key="2">
    <source>
        <dbReference type="ARBA" id="ARBA00004496"/>
    </source>
</evidence>
<comment type="catalytic activity">
    <reaction evidence="1 11 13">
        <text>Release of N-terminal proline from a peptide.</text>
        <dbReference type="EC" id="3.4.11.5"/>
    </reaction>
</comment>
<feature type="active site" evidence="12">
    <location>
        <position position="276"/>
    </location>
</feature>
<keyword evidence="8 11" id="KW-0645">Protease</keyword>
<dbReference type="EMBL" id="QBUD01000002">
    <property type="protein sequence ID" value="PUB17141.1"/>
    <property type="molecule type" value="Genomic_DNA"/>
</dbReference>
<feature type="active site" description="Proton donor" evidence="12">
    <location>
        <position position="304"/>
    </location>
</feature>
<dbReference type="GO" id="GO:0005737">
    <property type="term" value="C:cytoplasm"/>
    <property type="evidence" value="ECO:0007669"/>
    <property type="project" value="UniProtKB-SubCell"/>
</dbReference>
<dbReference type="InterPro" id="IPR029058">
    <property type="entry name" value="AB_hydrolase_fold"/>
</dbReference>
<evidence type="ECO:0000313" key="16">
    <source>
        <dbReference type="Proteomes" id="UP000244523"/>
    </source>
</evidence>
<keyword evidence="6 11" id="KW-0031">Aminopeptidase</keyword>
<dbReference type="SUPFAM" id="SSF53474">
    <property type="entry name" value="alpha/beta-Hydrolases"/>
    <property type="match status" value="1"/>
</dbReference>
<dbReference type="PANTHER" id="PTHR43722:SF1">
    <property type="entry name" value="PROLINE IMINOPEPTIDASE"/>
    <property type="match status" value="1"/>
</dbReference>
<feature type="domain" description="AB hydrolase-1" evidence="14">
    <location>
        <begin position="46"/>
        <end position="306"/>
    </location>
</feature>
<dbReference type="GO" id="GO:0004177">
    <property type="term" value="F:aminopeptidase activity"/>
    <property type="evidence" value="ECO:0007669"/>
    <property type="project" value="UniProtKB-UniRule"/>
</dbReference>
<evidence type="ECO:0000256" key="8">
    <source>
        <dbReference type="ARBA" id="ARBA00022670"/>
    </source>
</evidence>
<sequence>MDKVVGQKRPGAHLYHPIDPYDQRMLSVGDAHSIYVEQCGNPEGIPVVVLHGGPGGGCSPAMRRYFDPNIYRIILFDQRGCGRSKPHASVEENTTWHLVADIELIRETLGIERWAVFGGSWGATLALIYAQAHADRVAGLVLRGVFLMTQPELDWFYGGGAGKFWPDLWQRFADLIPADEQDDFIAAYHRRLFSGDLMQETRYARAWASWENALASIDSDGVTGESPADYARAFSRLENHYFYHSGFLSEDQQILNPTRMAKIADIPGVIVQGRYDMICPPTSAYQLSKQWPKSRLTFIGRAGHALSEPGISAELVSTMDRMGAQRDLLGL</sequence>
<dbReference type="PANTHER" id="PTHR43722">
    <property type="entry name" value="PROLINE IMINOPEPTIDASE"/>
    <property type="match status" value="1"/>
</dbReference>
<dbReference type="NCBIfam" id="TIGR01249">
    <property type="entry name" value="pro_imino_pep_1"/>
    <property type="match status" value="1"/>
</dbReference>
<dbReference type="EC" id="3.4.11.5" evidence="4 11"/>
<dbReference type="PIRSF" id="PIRSF006431">
    <property type="entry name" value="Pept_S33"/>
    <property type="match status" value="1"/>
</dbReference>
<keyword evidence="9 11" id="KW-0378">Hydrolase</keyword>
<dbReference type="Gene3D" id="3.40.50.1820">
    <property type="entry name" value="alpha/beta hydrolase"/>
    <property type="match status" value="1"/>
</dbReference>
<keyword evidence="16" id="KW-1185">Reference proteome</keyword>
<dbReference type="Pfam" id="PF00561">
    <property type="entry name" value="Abhydrolase_1"/>
    <property type="match status" value="1"/>
</dbReference>
<evidence type="ECO:0000259" key="14">
    <source>
        <dbReference type="Pfam" id="PF00561"/>
    </source>
</evidence>
<evidence type="ECO:0000256" key="5">
    <source>
        <dbReference type="ARBA" id="ARBA00021843"/>
    </source>
</evidence>